<dbReference type="HOGENOM" id="CLU_1224045_0_0_6"/>
<proteinExistence type="predicted"/>
<accession>J4WZ08</accession>
<dbReference type="Proteomes" id="UP000010116">
    <property type="component" value="Unassembled WGS sequence"/>
</dbReference>
<dbReference type="EMBL" id="JH611185">
    <property type="protein sequence ID" value="EJP72950.1"/>
    <property type="molecule type" value="Genomic_DNA"/>
</dbReference>
<evidence type="ECO:0000313" key="1">
    <source>
        <dbReference type="EMBL" id="EJP72950.1"/>
    </source>
</evidence>
<reference evidence="1 2" key="1">
    <citation type="journal article" date="2012" name="ISME J.">
        <title>Genomic insights to SAR86, an abundant and uncultivated marine bacterial lineage.</title>
        <authorList>
            <person name="Dupont C.L."/>
            <person name="Rusch D.B."/>
            <person name="Yooseph S."/>
            <person name="Lombardo M.J."/>
            <person name="Richter R.A."/>
            <person name="Valas R."/>
            <person name="Novotny M."/>
            <person name="Yee-Greenbaum J."/>
            <person name="Selengut J.D."/>
            <person name="Haft D.H."/>
            <person name="Halpern A.L."/>
            <person name="Lasken R.S."/>
            <person name="Nealson K."/>
            <person name="Friedman R."/>
            <person name="Venter J.C."/>
        </authorList>
    </citation>
    <scope>NUCLEOTIDE SEQUENCE [LARGE SCALE GENOMIC DNA]</scope>
</reference>
<evidence type="ECO:0000313" key="2">
    <source>
        <dbReference type="Proteomes" id="UP000010116"/>
    </source>
</evidence>
<protein>
    <recommendedName>
        <fullName evidence="3">DUF3108 domain-containing protein</fullName>
    </recommendedName>
</protein>
<name>J4WZ08_9GAMM</name>
<sequence>MYKLIPVLLLSLTINAEVKNYSAEYEFISEEITIAGTRALDINEGLGSLSFKAKNLLASMFFESKFRVIDGKVISDSYKVRIKPKFVNRDQEIVFNHENNTISSNGRDNWIVEVDKNIQILDPLNSQIQLKLNIANNVNNFSLNLIDLENGELESYQYIVDGVKTIEFKDELYDCMVVKRTKLNSDSNKVTLYFVSKDLGYMFIEVQESSEKREQQLQLIELLSLG</sequence>
<gene>
    <name evidence="1" type="ORF">NT02SARS_0910</name>
</gene>
<evidence type="ECO:0008006" key="3">
    <source>
        <dbReference type="Google" id="ProtNLM"/>
    </source>
</evidence>
<organism evidence="1 2">
    <name type="scientific">SAR86 cluster bacterium SAR86B</name>
    <dbReference type="NCBI Taxonomy" id="1123867"/>
    <lineage>
        <taxon>Bacteria</taxon>
        <taxon>Pseudomonadati</taxon>
        <taxon>Pseudomonadota</taxon>
        <taxon>Gammaproteobacteria</taxon>
        <taxon>SAR86 cluster</taxon>
    </lineage>
</organism>
<dbReference type="AlphaFoldDB" id="J4WZ08"/>